<dbReference type="GO" id="GO:1902201">
    <property type="term" value="P:negative regulation of bacterial-type flagellum-dependent cell motility"/>
    <property type="evidence" value="ECO:0007669"/>
    <property type="project" value="TreeGrafter"/>
</dbReference>
<dbReference type="CDD" id="cd01949">
    <property type="entry name" value="GGDEF"/>
    <property type="match status" value="1"/>
</dbReference>
<dbReference type="SUPFAM" id="SSF55073">
    <property type="entry name" value="Nucleotide cyclase"/>
    <property type="match status" value="1"/>
</dbReference>
<feature type="coiled-coil region" evidence="2">
    <location>
        <begin position="393"/>
        <end position="453"/>
    </location>
</feature>
<protein>
    <submittedName>
        <fullName evidence="5">Diguanylate cyclase</fullName>
    </submittedName>
</protein>
<evidence type="ECO:0000313" key="6">
    <source>
        <dbReference type="Proteomes" id="UP000316092"/>
    </source>
</evidence>
<proteinExistence type="predicted"/>
<keyword evidence="2" id="KW-0175">Coiled coil</keyword>
<dbReference type="SMART" id="SM00267">
    <property type="entry name" value="GGDEF"/>
    <property type="match status" value="1"/>
</dbReference>
<dbReference type="InterPro" id="IPR019734">
    <property type="entry name" value="TPR_rpt"/>
</dbReference>
<dbReference type="EMBL" id="VKDB01000035">
    <property type="protein sequence ID" value="TSA79926.1"/>
    <property type="molecule type" value="Genomic_DNA"/>
</dbReference>
<feature type="compositionally biased region" description="Low complexity" evidence="3">
    <location>
        <begin position="15"/>
        <end position="31"/>
    </location>
</feature>
<dbReference type="SMART" id="SM00028">
    <property type="entry name" value="TPR"/>
    <property type="match status" value="8"/>
</dbReference>
<comment type="caution">
    <text evidence="5">The sequence shown here is derived from an EMBL/GenBank/DDBJ whole genome shotgun (WGS) entry which is preliminary data.</text>
</comment>
<dbReference type="InterPro" id="IPR029787">
    <property type="entry name" value="Nucleotide_cyclase"/>
</dbReference>
<reference evidence="5 6" key="1">
    <citation type="submission" date="2019-07" db="EMBL/GenBank/DDBJ databases">
        <title>Deinococcus detaillus sp. nov., isolated from humus soil in Antarctica.</title>
        <authorList>
            <person name="Zhang K."/>
        </authorList>
    </citation>
    <scope>NUCLEOTIDE SEQUENCE [LARGE SCALE GENOMIC DNA]</scope>
    <source>
        <strain evidence="5 6">H1</strain>
    </source>
</reference>
<dbReference type="SUPFAM" id="SSF48452">
    <property type="entry name" value="TPR-like"/>
    <property type="match status" value="2"/>
</dbReference>
<dbReference type="Gene3D" id="1.25.40.10">
    <property type="entry name" value="Tetratricopeptide repeat domain"/>
    <property type="match status" value="2"/>
</dbReference>
<evidence type="ECO:0000256" key="1">
    <source>
        <dbReference type="PROSITE-ProRule" id="PRU00339"/>
    </source>
</evidence>
<evidence type="ECO:0000313" key="5">
    <source>
        <dbReference type="EMBL" id="TSA79926.1"/>
    </source>
</evidence>
<dbReference type="GO" id="GO:0052621">
    <property type="term" value="F:diguanylate cyclase activity"/>
    <property type="evidence" value="ECO:0007669"/>
    <property type="project" value="TreeGrafter"/>
</dbReference>
<dbReference type="Pfam" id="PF00990">
    <property type="entry name" value="GGDEF"/>
    <property type="match status" value="1"/>
</dbReference>
<feature type="region of interest" description="Disordered" evidence="3">
    <location>
        <begin position="1"/>
        <end position="31"/>
    </location>
</feature>
<dbReference type="NCBIfam" id="TIGR00254">
    <property type="entry name" value="GGDEF"/>
    <property type="match status" value="1"/>
</dbReference>
<gene>
    <name evidence="5" type="ORF">FNU79_17200</name>
</gene>
<dbReference type="GO" id="GO:0043709">
    <property type="term" value="P:cell adhesion involved in single-species biofilm formation"/>
    <property type="evidence" value="ECO:0007669"/>
    <property type="project" value="TreeGrafter"/>
</dbReference>
<dbReference type="InterPro" id="IPR043128">
    <property type="entry name" value="Rev_trsase/Diguanyl_cyclase"/>
</dbReference>
<dbReference type="Gene3D" id="3.30.70.270">
    <property type="match status" value="1"/>
</dbReference>
<evidence type="ECO:0000256" key="3">
    <source>
        <dbReference type="SAM" id="MobiDB-lite"/>
    </source>
</evidence>
<name>A0A553UID9_9DEIO</name>
<dbReference type="InterPro" id="IPR000160">
    <property type="entry name" value="GGDEF_dom"/>
</dbReference>
<dbReference type="InterPro" id="IPR011990">
    <property type="entry name" value="TPR-like_helical_dom_sf"/>
</dbReference>
<dbReference type="GO" id="GO:0005886">
    <property type="term" value="C:plasma membrane"/>
    <property type="evidence" value="ECO:0007669"/>
    <property type="project" value="TreeGrafter"/>
</dbReference>
<dbReference type="PROSITE" id="PS50887">
    <property type="entry name" value="GGDEF"/>
    <property type="match status" value="1"/>
</dbReference>
<dbReference type="PANTHER" id="PTHR45138:SF9">
    <property type="entry name" value="DIGUANYLATE CYCLASE DGCM-RELATED"/>
    <property type="match status" value="1"/>
</dbReference>
<evidence type="ECO:0000256" key="2">
    <source>
        <dbReference type="SAM" id="Coils"/>
    </source>
</evidence>
<accession>A0A553UID9</accession>
<dbReference type="PANTHER" id="PTHR45138">
    <property type="entry name" value="REGULATORY COMPONENTS OF SENSORY TRANSDUCTION SYSTEM"/>
    <property type="match status" value="1"/>
</dbReference>
<feature type="domain" description="GGDEF" evidence="4">
    <location>
        <begin position="476"/>
        <end position="610"/>
    </location>
</feature>
<dbReference type="FunFam" id="3.30.70.270:FF:000001">
    <property type="entry name" value="Diguanylate cyclase domain protein"/>
    <property type="match status" value="1"/>
</dbReference>
<dbReference type="Proteomes" id="UP000316092">
    <property type="component" value="Unassembled WGS sequence"/>
</dbReference>
<feature type="repeat" description="TPR" evidence="1">
    <location>
        <begin position="153"/>
        <end position="186"/>
    </location>
</feature>
<sequence length="615" mass="68261">MRLVKDLANSQRPISPETASSTPAPSSDASPLSLDQIRALLDTAWACQGSNPQECVRASRLLLEQPLDTAELVRATLYLGYGLMNQGNFNAAEPELRRALHLYVELEDQEGQRDSLNVLGIVKARRGRPVEALELFLQVKHLSVTLENVEDEANALLNIGATYSTMSDHPNALHYHFMALDLSRQHALLSVERRTLNNLSVSYNEIGGYNDALEAALACLNVQAEEDPMLDALVFQNAGYAHFGLKQFPEAETMYLKARLLMETRDQASLAGLDLLLGRAAQQQGNREKARHLFERSLKLCQKIGDEQGQTESLLRLGELLGESGEVEDAQSALHRARTLAEQGQLRDKLCAIDLALSNLCQQAGQYREAFNHIEQHLQLKGELFSAASDQRIQSLRVRFDLEQAERERLTAQHRNAELSELNARLESTNRDLLAAQAQTAELMARLEQHANEDALTGLLNRRAFDAALSELSPAQRVSIVVCDIDHFKSVNDRFSHLIGDEVLRQVAGLLRGQLRRGDLLARYGGEEFVLLLAETSQTDTLAVCEHLRRTIQDYDWSTVCPELSLTVSLGAAVARLEPTTLLQDVIRAADDALYAAKNGGRNRVEVRLIEPSAS</sequence>
<dbReference type="InterPro" id="IPR050469">
    <property type="entry name" value="Diguanylate_Cyclase"/>
</dbReference>
<keyword evidence="6" id="KW-1185">Reference proteome</keyword>
<dbReference type="AlphaFoldDB" id="A0A553UID9"/>
<dbReference type="PROSITE" id="PS50005">
    <property type="entry name" value="TPR"/>
    <property type="match status" value="1"/>
</dbReference>
<dbReference type="OrthoDB" id="73747at2"/>
<dbReference type="Pfam" id="PF13424">
    <property type="entry name" value="TPR_12"/>
    <property type="match status" value="1"/>
</dbReference>
<evidence type="ECO:0000259" key="4">
    <source>
        <dbReference type="PROSITE" id="PS50887"/>
    </source>
</evidence>
<organism evidence="5 6">
    <name type="scientific">Deinococcus detaillensis</name>
    <dbReference type="NCBI Taxonomy" id="2592048"/>
    <lineage>
        <taxon>Bacteria</taxon>
        <taxon>Thermotogati</taxon>
        <taxon>Deinococcota</taxon>
        <taxon>Deinococci</taxon>
        <taxon>Deinococcales</taxon>
        <taxon>Deinococcaceae</taxon>
        <taxon>Deinococcus</taxon>
    </lineage>
</organism>
<keyword evidence="1" id="KW-0802">TPR repeat</keyword>